<dbReference type="PANTHER" id="PTHR31711:SF1">
    <property type="entry name" value="ARGININE AND GLUTAMATE-RICH PROTEIN 1"/>
    <property type="match status" value="1"/>
</dbReference>
<dbReference type="GO" id="GO:0045296">
    <property type="term" value="F:cadherin binding"/>
    <property type="evidence" value="ECO:0007669"/>
    <property type="project" value="TreeGrafter"/>
</dbReference>
<name>A0AAV5KGV4_9ROSI</name>
<dbReference type="AlphaFoldDB" id="A0AAV5KGV4"/>
<dbReference type="PANTHER" id="PTHR31711">
    <property type="entry name" value="ARGININE AND GLUTAMATE-RICH PROTEIN 1"/>
    <property type="match status" value="1"/>
</dbReference>
<evidence type="ECO:0000313" key="2">
    <source>
        <dbReference type="EMBL" id="GKV23828.1"/>
    </source>
</evidence>
<gene>
    <name evidence="2" type="ORF">SLEP1_g33518</name>
</gene>
<dbReference type="Proteomes" id="UP001054252">
    <property type="component" value="Unassembled WGS sequence"/>
</dbReference>
<evidence type="ECO:0000313" key="3">
    <source>
        <dbReference type="Proteomes" id="UP001054252"/>
    </source>
</evidence>
<dbReference type="InterPro" id="IPR033371">
    <property type="entry name" value="ARGLU1"/>
</dbReference>
<organism evidence="2 3">
    <name type="scientific">Rubroshorea leprosula</name>
    <dbReference type="NCBI Taxonomy" id="152421"/>
    <lineage>
        <taxon>Eukaryota</taxon>
        <taxon>Viridiplantae</taxon>
        <taxon>Streptophyta</taxon>
        <taxon>Embryophyta</taxon>
        <taxon>Tracheophyta</taxon>
        <taxon>Spermatophyta</taxon>
        <taxon>Magnoliopsida</taxon>
        <taxon>eudicotyledons</taxon>
        <taxon>Gunneridae</taxon>
        <taxon>Pentapetalae</taxon>
        <taxon>rosids</taxon>
        <taxon>malvids</taxon>
        <taxon>Malvales</taxon>
        <taxon>Dipterocarpaceae</taxon>
        <taxon>Rubroshorea</taxon>
    </lineage>
</organism>
<accession>A0AAV5KGV4</accession>
<dbReference type="GO" id="GO:0005739">
    <property type="term" value="C:mitochondrion"/>
    <property type="evidence" value="ECO:0007669"/>
    <property type="project" value="TreeGrafter"/>
</dbReference>
<feature type="compositionally biased region" description="Low complexity" evidence="1">
    <location>
        <begin position="83"/>
        <end position="98"/>
    </location>
</feature>
<evidence type="ECO:0000256" key="1">
    <source>
        <dbReference type="SAM" id="MobiDB-lite"/>
    </source>
</evidence>
<dbReference type="GO" id="GO:0005654">
    <property type="term" value="C:nucleoplasm"/>
    <property type="evidence" value="ECO:0007669"/>
    <property type="project" value="TreeGrafter"/>
</dbReference>
<sequence length="130" mass="15449">MPRDLSRSRSPSYRRRHSPSPVGNKYSRRSRRDRGRSPNSSYSYSRRKSRSLTPRRRRSRSPATRRHKSRSLTPRRYKKQRSRSSSLTPTHKSSSPSLGLIEQKNATEKLKKEEEKKRYIDIVLFAFPFL</sequence>
<protein>
    <submittedName>
        <fullName evidence="2">Uncharacterized protein</fullName>
    </submittedName>
</protein>
<dbReference type="EMBL" id="BPVZ01000064">
    <property type="protein sequence ID" value="GKV23828.1"/>
    <property type="molecule type" value="Genomic_DNA"/>
</dbReference>
<feature type="region of interest" description="Disordered" evidence="1">
    <location>
        <begin position="1"/>
        <end position="113"/>
    </location>
</feature>
<comment type="caution">
    <text evidence="2">The sequence shown here is derived from an EMBL/GenBank/DDBJ whole genome shotgun (WGS) entry which is preliminary data.</text>
</comment>
<reference evidence="2 3" key="1">
    <citation type="journal article" date="2021" name="Commun. Biol.">
        <title>The genome of Shorea leprosula (Dipterocarpaceae) highlights the ecological relevance of drought in aseasonal tropical rainforests.</title>
        <authorList>
            <person name="Ng K.K.S."/>
            <person name="Kobayashi M.J."/>
            <person name="Fawcett J.A."/>
            <person name="Hatakeyama M."/>
            <person name="Paape T."/>
            <person name="Ng C.H."/>
            <person name="Ang C.C."/>
            <person name="Tnah L.H."/>
            <person name="Lee C.T."/>
            <person name="Nishiyama T."/>
            <person name="Sese J."/>
            <person name="O'Brien M.J."/>
            <person name="Copetti D."/>
            <person name="Mohd Noor M.I."/>
            <person name="Ong R.C."/>
            <person name="Putra M."/>
            <person name="Sireger I.Z."/>
            <person name="Indrioko S."/>
            <person name="Kosugi Y."/>
            <person name="Izuno A."/>
            <person name="Isagi Y."/>
            <person name="Lee S.L."/>
            <person name="Shimizu K.K."/>
        </authorList>
    </citation>
    <scope>NUCLEOTIDE SEQUENCE [LARGE SCALE GENOMIC DNA]</scope>
    <source>
        <strain evidence="2">214</strain>
    </source>
</reference>
<keyword evidence="3" id="KW-1185">Reference proteome</keyword>
<proteinExistence type="predicted"/>
<feature type="compositionally biased region" description="Basic residues" evidence="1">
    <location>
        <begin position="45"/>
        <end position="82"/>
    </location>
</feature>